<evidence type="ECO:0000313" key="2">
    <source>
        <dbReference type="EMBL" id="SEI79748.1"/>
    </source>
</evidence>
<keyword evidence="3" id="KW-1185">Reference proteome</keyword>
<dbReference type="RefSeq" id="WP_093311221.1">
    <property type="nucleotide sequence ID" value="NZ_FNYH01000010.1"/>
</dbReference>
<dbReference type="OrthoDB" id="9783963at2"/>
<name>A0A1H6TI77_9GAMM</name>
<dbReference type="Gene3D" id="3.40.50.1010">
    <property type="entry name" value="5'-nuclease"/>
    <property type="match status" value="1"/>
</dbReference>
<dbReference type="InterPro" id="IPR021139">
    <property type="entry name" value="NYN"/>
</dbReference>
<dbReference type="STRING" id="64971.SAMN05421831_110109"/>
<dbReference type="Pfam" id="PF01936">
    <property type="entry name" value="NYN"/>
    <property type="match status" value="1"/>
</dbReference>
<dbReference type="EMBL" id="FNYH01000010">
    <property type="protein sequence ID" value="SEI79748.1"/>
    <property type="molecule type" value="Genomic_DNA"/>
</dbReference>
<dbReference type="PANTHER" id="PTHR35811:SF1">
    <property type="entry name" value="HTH OST-TYPE DOMAIN-CONTAINING PROTEIN"/>
    <property type="match status" value="1"/>
</dbReference>
<feature type="domain" description="NYN" evidence="1">
    <location>
        <begin position="12"/>
        <end position="171"/>
    </location>
</feature>
<dbReference type="GO" id="GO:0004540">
    <property type="term" value="F:RNA nuclease activity"/>
    <property type="evidence" value="ECO:0007669"/>
    <property type="project" value="InterPro"/>
</dbReference>
<sequence>MSTPIAGSGKLRSALFVDFDNIFTRLSDQDYLIADHFATAPHRWLKWLENYGLEPLRNDGWHRRAILVRRCYLNPQAYQKYRPYFIRSGFEVVDCPPLTRQGKTSSDIHIVMDMLDKLGHNTRFDEFILLSADADFTPLVLRLREHDRRTMLLAVGYTSPAYKAACSNLIDQDLFLDHMAQSLQSQQDSLELPTQEALELLQEAVYTPDSLVTPLSTAKREEAKRKVARCICELLQEADCPVAMSVLAQEISKRVGDFVANSGWLGMGSFKGLLTVLDIGELKIASVTPGYVYDPKRHAVPEESGTLEDFRHHHPELFELAAKVHDLTDTPLLRPEHYRVLMQAMATEINEQGYNLTTTSKNTRDRCSEQGIPVARAHVNFVLRGIAFQGHRFGEQEETPAQFAECFLQNVQSLCESAQFELTESENEHLRAWLMAEIQPVSFSI</sequence>
<protein>
    <submittedName>
        <fullName evidence="2">NYN domain-containing protein</fullName>
    </submittedName>
</protein>
<organism evidence="2 3">
    <name type="scientific">Allopseudospirillum japonicum</name>
    <dbReference type="NCBI Taxonomy" id="64971"/>
    <lineage>
        <taxon>Bacteria</taxon>
        <taxon>Pseudomonadati</taxon>
        <taxon>Pseudomonadota</taxon>
        <taxon>Gammaproteobacteria</taxon>
        <taxon>Oceanospirillales</taxon>
        <taxon>Oceanospirillaceae</taxon>
        <taxon>Allopseudospirillum</taxon>
    </lineage>
</organism>
<evidence type="ECO:0000313" key="3">
    <source>
        <dbReference type="Proteomes" id="UP000242999"/>
    </source>
</evidence>
<dbReference type="AlphaFoldDB" id="A0A1H6TI77"/>
<reference evidence="3" key="1">
    <citation type="submission" date="2016-10" db="EMBL/GenBank/DDBJ databases">
        <authorList>
            <person name="Varghese N."/>
            <person name="Submissions S."/>
        </authorList>
    </citation>
    <scope>NUCLEOTIDE SEQUENCE [LARGE SCALE GENOMIC DNA]</scope>
    <source>
        <strain evidence="3">DSM 7165</strain>
    </source>
</reference>
<accession>A0A1H6TI77</accession>
<evidence type="ECO:0000259" key="1">
    <source>
        <dbReference type="Pfam" id="PF01936"/>
    </source>
</evidence>
<dbReference type="Proteomes" id="UP000242999">
    <property type="component" value="Unassembled WGS sequence"/>
</dbReference>
<dbReference type="PANTHER" id="PTHR35811">
    <property type="entry name" value="SLR1870 PROTEIN"/>
    <property type="match status" value="1"/>
</dbReference>
<proteinExistence type="predicted"/>
<gene>
    <name evidence="2" type="ORF">SAMN05421831_110109</name>
</gene>